<dbReference type="OrthoDB" id="5552418at2759"/>
<evidence type="ECO:0000256" key="1">
    <source>
        <dbReference type="SAM" id="MobiDB-lite"/>
    </source>
</evidence>
<proteinExistence type="predicted"/>
<evidence type="ECO:0000313" key="2">
    <source>
        <dbReference type="EMBL" id="KAH7363613.1"/>
    </source>
</evidence>
<gene>
    <name evidence="2" type="ORF">B0T11DRAFT_224485</name>
</gene>
<reference evidence="2" key="1">
    <citation type="journal article" date="2021" name="Nat. Commun.">
        <title>Genetic determinants of endophytism in the Arabidopsis root mycobiome.</title>
        <authorList>
            <person name="Mesny F."/>
            <person name="Miyauchi S."/>
            <person name="Thiergart T."/>
            <person name="Pickel B."/>
            <person name="Atanasova L."/>
            <person name="Karlsson M."/>
            <person name="Huettel B."/>
            <person name="Barry K.W."/>
            <person name="Haridas S."/>
            <person name="Chen C."/>
            <person name="Bauer D."/>
            <person name="Andreopoulos W."/>
            <person name="Pangilinan J."/>
            <person name="LaButti K."/>
            <person name="Riley R."/>
            <person name="Lipzen A."/>
            <person name="Clum A."/>
            <person name="Drula E."/>
            <person name="Henrissat B."/>
            <person name="Kohler A."/>
            <person name="Grigoriev I.V."/>
            <person name="Martin F.M."/>
            <person name="Hacquard S."/>
        </authorList>
    </citation>
    <scope>NUCLEOTIDE SEQUENCE</scope>
    <source>
        <strain evidence="2">MPI-CAGE-AT-0016</strain>
    </source>
</reference>
<sequence length="199" mass="22836">MQRNVDSIEGVSHDARRWTPWQTDLAYNDTKHNQLSSRSSGHPPPSRLPPALVYRQEPRPSNEDLQRAWDEYNSNLAGVFERITKGDLSNAGQSLQELSKRLLESIPELGLDTDDEKLHDARLKLWENFNHAWLGLLQAQKNMSNSDGISKQSAKLIPELVLERMGKELVELCNNIEKYGLVDYQYGVWEQEIMHSKSP</sequence>
<dbReference type="AlphaFoldDB" id="A0A8K0X5M1"/>
<name>A0A8K0X5M1_9PEZI</name>
<dbReference type="Proteomes" id="UP000813385">
    <property type="component" value="Unassembled WGS sequence"/>
</dbReference>
<keyword evidence="3" id="KW-1185">Reference proteome</keyword>
<dbReference type="EMBL" id="JAGPXD010000003">
    <property type="protein sequence ID" value="KAH7363613.1"/>
    <property type="molecule type" value="Genomic_DNA"/>
</dbReference>
<evidence type="ECO:0000313" key="3">
    <source>
        <dbReference type="Proteomes" id="UP000813385"/>
    </source>
</evidence>
<protein>
    <submittedName>
        <fullName evidence="2">Uncharacterized protein</fullName>
    </submittedName>
</protein>
<feature type="region of interest" description="Disordered" evidence="1">
    <location>
        <begin position="29"/>
        <end position="64"/>
    </location>
</feature>
<accession>A0A8K0X5M1</accession>
<organism evidence="2 3">
    <name type="scientific">Plectosphaerella cucumerina</name>
    <dbReference type="NCBI Taxonomy" id="40658"/>
    <lineage>
        <taxon>Eukaryota</taxon>
        <taxon>Fungi</taxon>
        <taxon>Dikarya</taxon>
        <taxon>Ascomycota</taxon>
        <taxon>Pezizomycotina</taxon>
        <taxon>Sordariomycetes</taxon>
        <taxon>Hypocreomycetidae</taxon>
        <taxon>Glomerellales</taxon>
        <taxon>Plectosphaerellaceae</taxon>
        <taxon>Plectosphaerella</taxon>
    </lineage>
</organism>
<comment type="caution">
    <text evidence="2">The sequence shown here is derived from an EMBL/GenBank/DDBJ whole genome shotgun (WGS) entry which is preliminary data.</text>
</comment>